<evidence type="ECO:0000256" key="1">
    <source>
        <dbReference type="ARBA" id="ARBA00023015"/>
    </source>
</evidence>
<comment type="caution">
    <text evidence="6">The sequence shown here is derived from an EMBL/GenBank/DDBJ whole genome shotgun (WGS) entry which is preliminary data.</text>
</comment>
<proteinExistence type="predicted"/>
<evidence type="ECO:0000256" key="3">
    <source>
        <dbReference type="ARBA" id="ARBA00023163"/>
    </source>
</evidence>
<dbReference type="Gene3D" id="1.10.357.10">
    <property type="entry name" value="Tetracycline Repressor, domain 2"/>
    <property type="match status" value="1"/>
</dbReference>
<keyword evidence="7" id="KW-1185">Reference proteome</keyword>
<reference evidence="6 7" key="1">
    <citation type="submission" date="2019-03" db="EMBL/GenBank/DDBJ databases">
        <title>Draft genome sequences of novel Actinobacteria.</title>
        <authorList>
            <person name="Sahin N."/>
            <person name="Ay H."/>
            <person name="Saygin H."/>
        </authorList>
    </citation>
    <scope>NUCLEOTIDE SEQUENCE [LARGE SCALE GENOMIC DNA]</scope>
    <source>
        <strain evidence="6 7">KC310</strain>
    </source>
</reference>
<dbReference type="SUPFAM" id="SSF46689">
    <property type="entry name" value="Homeodomain-like"/>
    <property type="match status" value="1"/>
</dbReference>
<dbReference type="InterPro" id="IPR036271">
    <property type="entry name" value="Tet_transcr_reg_TetR-rel_C_sf"/>
</dbReference>
<evidence type="ECO:0000313" key="6">
    <source>
        <dbReference type="EMBL" id="TDC88762.1"/>
    </source>
</evidence>
<evidence type="ECO:0000256" key="2">
    <source>
        <dbReference type="ARBA" id="ARBA00023125"/>
    </source>
</evidence>
<keyword evidence="1" id="KW-0805">Transcription regulation</keyword>
<protein>
    <submittedName>
        <fullName evidence="6">TetR/AcrR family transcriptional regulator</fullName>
    </submittedName>
</protein>
<evidence type="ECO:0000256" key="4">
    <source>
        <dbReference type="PROSITE-ProRule" id="PRU00335"/>
    </source>
</evidence>
<feature type="DNA-binding region" description="H-T-H motif" evidence="4">
    <location>
        <begin position="32"/>
        <end position="51"/>
    </location>
</feature>
<gene>
    <name evidence="6" type="ORF">E1292_45245</name>
</gene>
<dbReference type="GO" id="GO:0045892">
    <property type="term" value="P:negative regulation of DNA-templated transcription"/>
    <property type="evidence" value="ECO:0007669"/>
    <property type="project" value="UniProtKB-ARBA"/>
</dbReference>
<name>A0A4R4UJ17_9ACTN</name>
<keyword evidence="3" id="KW-0804">Transcription</keyword>
<dbReference type="AlphaFoldDB" id="A0A4R4UJ17"/>
<dbReference type="FunFam" id="1.10.10.60:FF:000141">
    <property type="entry name" value="TetR family transcriptional regulator"/>
    <property type="match status" value="1"/>
</dbReference>
<dbReference type="PANTHER" id="PTHR30055:SF234">
    <property type="entry name" value="HTH-TYPE TRANSCRIPTIONAL REGULATOR BETI"/>
    <property type="match status" value="1"/>
</dbReference>
<dbReference type="RefSeq" id="WP_132605971.1">
    <property type="nucleotide sequence ID" value="NZ_SMKO01000243.1"/>
</dbReference>
<feature type="domain" description="HTH tetR-type" evidence="5">
    <location>
        <begin position="9"/>
        <end position="69"/>
    </location>
</feature>
<dbReference type="EMBL" id="SMKO01000243">
    <property type="protein sequence ID" value="TDC88762.1"/>
    <property type="molecule type" value="Genomic_DNA"/>
</dbReference>
<dbReference type="InterPro" id="IPR009057">
    <property type="entry name" value="Homeodomain-like_sf"/>
</dbReference>
<accession>A0A4R4UJ17</accession>
<evidence type="ECO:0000259" key="5">
    <source>
        <dbReference type="PROSITE" id="PS50977"/>
    </source>
</evidence>
<keyword evidence="2 4" id="KW-0238">DNA-binding</keyword>
<evidence type="ECO:0000313" key="7">
    <source>
        <dbReference type="Proteomes" id="UP000295258"/>
    </source>
</evidence>
<dbReference type="PROSITE" id="PS50977">
    <property type="entry name" value="HTH_TETR_2"/>
    <property type="match status" value="1"/>
</dbReference>
<dbReference type="SUPFAM" id="SSF48498">
    <property type="entry name" value="Tetracyclin repressor-like, C-terminal domain"/>
    <property type="match status" value="1"/>
</dbReference>
<dbReference type="PRINTS" id="PR00455">
    <property type="entry name" value="HTHTETR"/>
</dbReference>
<dbReference type="InterPro" id="IPR001647">
    <property type="entry name" value="HTH_TetR"/>
</dbReference>
<dbReference type="InterPro" id="IPR050109">
    <property type="entry name" value="HTH-type_TetR-like_transc_reg"/>
</dbReference>
<dbReference type="GO" id="GO:0003700">
    <property type="term" value="F:DNA-binding transcription factor activity"/>
    <property type="evidence" value="ECO:0007669"/>
    <property type="project" value="TreeGrafter"/>
</dbReference>
<dbReference type="PANTHER" id="PTHR30055">
    <property type="entry name" value="HTH-TYPE TRANSCRIPTIONAL REGULATOR RUTR"/>
    <property type="match status" value="1"/>
</dbReference>
<organism evidence="6 7">
    <name type="scientific">Nonomuraea deserti</name>
    <dbReference type="NCBI Taxonomy" id="1848322"/>
    <lineage>
        <taxon>Bacteria</taxon>
        <taxon>Bacillati</taxon>
        <taxon>Actinomycetota</taxon>
        <taxon>Actinomycetes</taxon>
        <taxon>Streptosporangiales</taxon>
        <taxon>Streptosporangiaceae</taxon>
        <taxon>Nonomuraea</taxon>
    </lineage>
</organism>
<sequence length="185" mass="19804">MTPKRVDKTERRQQILAAAVRVFARKGFAATRIDDVAAEAGIAKGSVYLYFDSRDALLKAAFEAHAARVAALLTAADDGGDPLDRLETLIGSTLTMLVADADLARVQLDVWNTPLDMAGLYRDYRTAVAGLLRQATIRPGTDPDRAAAVIVGAVEGCLLQCLADPELDLGDLAGPIIRICVRSLR</sequence>
<dbReference type="GO" id="GO:0000976">
    <property type="term" value="F:transcription cis-regulatory region binding"/>
    <property type="evidence" value="ECO:0007669"/>
    <property type="project" value="TreeGrafter"/>
</dbReference>
<dbReference type="Pfam" id="PF00440">
    <property type="entry name" value="TetR_N"/>
    <property type="match status" value="1"/>
</dbReference>
<dbReference type="Proteomes" id="UP000295258">
    <property type="component" value="Unassembled WGS sequence"/>
</dbReference>